<feature type="transmembrane region" description="Helical" evidence="8">
    <location>
        <begin position="277"/>
        <end position="299"/>
    </location>
</feature>
<dbReference type="Gene3D" id="1.20.1640.10">
    <property type="entry name" value="Multidrug efflux transporter AcrB transmembrane domain"/>
    <property type="match status" value="2"/>
</dbReference>
<dbReference type="SUPFAM" id="SSF82866">
    <property type="entry name" value="Multidrug efflux transporter AcrB transmembrane domain"/>
    <property type="match status" value="2"/>
</dbReference>
<dbReference type="InterPro" id="IPR004869">
    <property type="entry name" value="MMPL_dom"/>
</dbReference>
<evidence type="ECO:0000256" key="8">
    <source>
        <dbReference type="SAM" id="Phobius"/>
    </source>
</evidence>
<feature type="region of interest" description="Disordered" evidence="7">
    <location>
        <begin position="716"/>
        <end position="754"/>
    </location>
</feature>
<evidence type="ECO:0000313" key="12">
    <source>
        <dbReference type="Proteomes" id="UP000274601"/>
    </source>
</evidence>
<dbReference type="AlphaFoldDB" id="A0A495Q9P9"/>
<keyword evidence="5 8" id="KW-1133">Transmembrane helix</keyword>
<evidence type="ECO:0000313" key="11">
    <source>
        <dbReference type="EMBL" id="RKS68187.1"/>
    </source>
</evidence>
<evidence type="ECO:0000256" key="1">
    <source>
        <dbReference type="ARBA" id="ARBA00004651"/>
    </source>
</evidence>
<evidence type="ECO:0000256" key="9">
    <source>
        <dbReference type="SAM" id="SignalP"/>
    </source>
</evidence>
<feature type="transmembrane region" description="Helical" evidence="8">
    <location>
        <begin position="598"/>
        <end position="619"/>
    </location>
</feature>
<evidence type="ECO:0000256" key="6">
    <source>
        <dbReference type="ARBA" id="ARBA00023136"/>
    </source>
</evidence>
<dbReference type="PROSITE" id="PS50156">
    <property type="entry name" value="SSD"/>
    <property type="match status" value="1"/>
</dbReference>
<evidence type="ECO:0000256" key="5">
    <source>
        <dbReference type="ARBA" id="ARBA00022989"/>
    </source>
</evidence>
<feature type="chain" id="PRO_5039202326" evidence="9">
    <location>
        <begin position="28"/>
        <end position="754"/>
    </location>
</feature>
<evidence type="ECO:0000259" key="10">
    <source>
        <dbReference type="PROSITE" id="PS50156"/>
    </source>
</evidence>
<dbReference type="InterPro" id="IPR050545">
    <property type="entry name" value="Mycobact_MmpL"/>
</dbReference>
<comment type="caution">
    <text evidence="11">The sequence shown here is derived from an EMBL/GenBank/DDBJ whole genome shotgun (WGS) entry which is preliminary data.</text>
</comment>
<feature type="transmembrane region" description="Helical" evidence="8">
    <location>
        <begin position="200"/>
        <end position="220"/>
    </location>
</feature>
<dbReference type="EMBL" id="RBWU01000008">
    <property type="protein sequence ID" value="RKS68187.1"/>
    <property type="molecule type" value="Genomic_DNA"/>
</dbReference>
<keyword evidence="6 8" id="KW-0472">Membrane</keyword>
<protein>
    <submittedName>
        <fullName evidence="11">RND superfamily putative drug exporter</fullName>
    </submittedName>
</protein>
<feature type="transmembrane region" description="Helical" evidence="8">
    <location>
        <begin position="673"/>
        <end position="696"/>
    </location>
</feature>
<gene>
    <name evidence="11" type="ORF">BZB76_6435</name>
</gene>
<dbReference type="PANTHER" id="PTHR33406">
    <property type="entry name" value="MEMBRANE PROTEIN MJ1562-RELATED"/>
    <property type="match status" value="1"/>
</dbReference>
<feature type="transmembrane region" description="Helical" evidence="8">
    <location>
        <begin position="555"/>
        <end position="578"/>
    </location>
</feature>
<dbReference type="Pfam" id="PF03176">
    <property type="entry name" value="MMPL"/>
    <property type="match status" value="2"/>
</dbReference>
<evidence type="ECO:0000256" key="4">
    <source>
        <dbReference type="ARBA" id="ARBA00022692"/>
    </source>
</evidence>
<dbReference type="OrthoDB" id="7051771at2"/>
<feature type="transmembrane region" description="Helical" evidence="8">
    <location>
        <begin position="305"/>
        <end position="331"/>
    </location>
</feature>
<name>A0A495Q9P9_9ACTN</name>
<accession>A0A495Q9P9</accession>
<evidence type="ECO:0000256" key="3">
    <source>
        <dbReference type="ARBA" id="ARBA00022475"/>
    </source>
</evidence>
<reference evidence="11 12" key="1">
    <citation type="submission" date="2018-10" db="EMBL/GenBank/DDBJ databases">
        <title>Genomic Encyclopedia of Archaeal and Bacterial Type Strains, Phase II (KMG-II): from individual species to whole genera.</title>
        <authorList>
            <person name="Goeker M."/>
        </authorList>
    </citation>
    <scope>NUCLEOTIDE SEQUENCE [LARGE SCALE GENOMIC DNA]</scope>
    <source>
        <strain evidence="11 12">DSM 43383</strain>
    </source>
</reference>
<organism evidence="11 12">
    <name type="scientific">Actinomadura pelletieri DSM 43383</name>
    <dbReference type="NCBI Taxonomy" id="1120940"/>
    <lineage>
        <taxon>Bacteria</taxon>
        <taxon>Bacillati</taxon>
        <taxon>Actinomycetota</taxon>
        <taxon>Actinomycetes</taxon>
        <taxon>Streptosporangiales</taxon>
        <taxon>Thermomonosporaceae</taxon>
        <taxon>Actinomadura</taxon>
    </lineage>
</organism>
<comment type="subcellular location">
    <subcellularLocation>
        <location evidence="1">Cell membrane</location>
        <topology evidence="1">Multi-pass membrane protein</topology>
    </subcellularLocation>
</comment>
<sequence>MTGIARWCFRHRFIVFALWLSALVALAVGSSAAGGKYKDDFSLPGSESTKALTLLEDSFPALSGESDIVVWRTNSGSVGDPSVKARMTNALNEIKKLDHVAEVTSPYVPAGAGQTSEDGRTAFATVNFDVQGDKLSRDTVKDLLGTVEGARTTGLTVEISSPAVSLVQAEERGGNVSELVGLLAAVVILLLAFGSMLAMLLPIAIALLALGSALMTIGLASHALDIATFVPALGTLIGLGVGIDYALFIVTRYRAGLQGGLGTEEAAVSALGTAGRAVVFAGGTVCIALMGLLVLNMSFLTGMAVASSIIVLFTVIAAVTLLPAMLGLFGTRVLSRRQRRRLAADGPRRPESGHEPRTGVWARWAEFGARHPAVLAGTATVVMVVLVLPVFSLRLGFSDQSTQPESSTSRKAYELLADAFGPGFSGPLQLVAEVRSPADKAVLERLSTQVRGVEGVAAASPVTLSPDGSVGVVQVVPTGSPQDEATSDLIERLREDVVPAAERGGRTQVLVGGSTALTDDFSASLSAKLPLFVAVIVVLGGLLLLVAFRSVLVPVAAAAMNLLAAGTTFGVIVPVFQWGWGENLLDLGQGPIEAFQPVFMLAILFGLSMDYQVFLVSRVHEEWERTGDNRRSVIVGQTDTSRVITAAATIMICVFGAFVLSGQRVLAEVGFGLAAGIALDAFVLRTMLVPSIMHLLGRANWWIPRRLERVLPRVSFDGPRPVPDAPADGRAPQAAQEEEGRSRSDRLAAQGDGQ</sequence>
<feature type="transmembrane region" description="Helical" evidence="8">
    <location>
        <begin position="373"/>
        <end position="397"/>
    </location>
</feature>
<keyword evidence="9" id="KW-0732">Signal</keyword>
<feature type="signal peptide" evidence="9">
    <location>
        <begin position="1"/>
        <end position="27"/>
    </location>
</feature>
<evidence type="ECO:0000256" key="2">
    <source>
        <dbReference type="ARBA" id="ARBA00010157"/>
    </source>
</evidence>
<dbReference type="Proteomes" id="UP000274601">
    <property type="component" value="Unassembled WGS sequence"/>
</dbReference>
<feature type="transmembrane region" description="Helical" evidence="8">
    <location>
        <begin position="529"/>
        <end position="548"/>
    </location>
</feature>
<feature type="domain" description="SSD" evidence="10">
    <location>
        <begin position="197"/>
        <end position="328"/>
    </location>
</feature>
<dbReference type="InterPro" id="IPR000731">
    <property type="entry name" value="SSD"/>
</dbReference>
<proteinExistence type="inferred from homology"/>
<comment type="similarity">
    <text evidence="2">Belongs to the resistance-nodulation-cell division (RND) (TC 2.A.6) family. MmpL subfamily.</text>
</comment>
<feature type="transmembrane region" description="Helical" evidence="8">
    <location>
        <begin position="226"/>
        <end position="248"/>
    </location>
</feature>
<dbReference type="GO" id="GO:0005886">
    <property type="term" value="C:plasma membrane"/>
    <property type="evidence" value="ECO:0007669"/>
    <property type="project" value="UniProtKB-SubCell"/>
</dbReference>
<keyword evidence="3" id="KW-1003">Cell membrane</keyword>
<dbReference type="RefSeq" id="WP_121438110.1">
    <property type="nucleotide sequence ID" value="NZ_RBWU01000008.1"/>
</dbReference>
<feature type="transmembrane region" description="Helical" evidence="8">
    <location>
        <begin position="176"/>
        <end position="193"/>
    </location>
</feature>
<keyword evidence="12" id="KW-1185">Reference proteome</keyword>
<evidence type="ECO:0000256" key="7">
    <source>
        <dbReference type="SAM" id="MobiDB-lite"/>
    </source>
</evidence>
<dbReference type="PANTHER" id="PTHR33406:SF11">
    <property type="entry name" value="MEMBRANE PROTEIN SCO6666-RELATED"/>
    <property type="match status" value="1"/>
</dbReference>
<feature type="transmembrane region" description="Helical" evidence="8">
    <location>
        <begin position="640"/>
        <end position="661"/>
    </location>
</feature>
<keyword evidence="4 8" id="KW-0812">Transmembrane</keyword>